<proteinExistence type="predicted"/>
<sequence>MKQKLLCILLLSVAGISMAQSVDLEQFGQEKPLKVTGNIAANSVYYNSNQNSAREPFTYFLQGTLNVQLYSFAMPISYSFTNQGEKLDYQLPFNFNRLSLHPKYKWITGHIGDVNMAFSPYTLNGHQFTGGGVDLTPKGRFKVSAMAGRLLKATPDNEDPRTVPAYKRMGYGLKTEYETEKYSVGVIGFYAKDAINSIDSVPEQKKVLPKENLVLSVEGTYKISNNLDVFAEYASSALTQDLRAQDG</sequence>
<organism evidence="2 3">
    <name type="scientific">Galbibacter pacificus</name>
    <dbReference type="NCBI Taxonomy" id="2996052"/>
    <lineage>
        <taxon>Bacteria</taxon>
        <taxon>Pseudomonadati</taxon>
        <taxon>Bacteroidota</taxon>
        <taxon>Flavobacteriia</taxon>
        <taxon>Flavobacteriales</taxon>
        <taxon>Flavobacteriaceae</taxon>
        <taxon>Galbibacter</taxon>
    </lineage>
</organism>
<dbReference type="EMBL" id="JAPMUA010000008">
    <property type="protein sequence ID" value="MDG3587660.1"/>
    <property type="molecule type" value="Genomic_DNA"/>
</dbReference>
<feature type="non-terminal residue" evidence="2">
    <location>
        <position position="247"/>
    </location>
</feature>
<dbReference type="Proteomes" id="UP001153642">
    <property type="component" value="Unassembled WGS sequence"/>
</dbReference>
<name>A0ABT6FWL6_9FLAO</name>
<evidence type="ECO:0000313" key="2">
    <source>
        <dbReference type="EMBL" id="MDG3587660.1"/>
    </source>
</evidence>
<evidence type="ECO:0000256" key="1">
    <source>
        <dbReference type="SAM" id="SignalP"/>
    </source>
</evidence>
<keyword evidence="1" id="KW-0732">Signal</keyword>
<accession>A0ABT6FWL6</accession>
<keyword evidence="3" id="KW-1185">Reference proteome</keyword>
<gene>
    <name evidence="2" type="ORF">OSR52_17510</name>
</gene>
<evidence type="ECO:0000313" key="3">
    <source>
        <dbReference type="Proteomes" id="UP001153642"/>
    </source>
</evidence>
<reference evidence="2" key="1">
    <citation type="submission" date="2022-11" db="EMBL/GenBank/DDBJ databases">
        <title>High-quality draft genome sequence of Galbibacter sp. strain CMA-7.</title>
        <authorList>
            <person name="Wei L."/>
            <person name="Dong C."/>
            <person name="Shao Z."/>
        </authorList>
    </citation>
    <scope>NUCLEOTIDE SEQUENCE</scope>
    <source>
        <strain evidence="2">CMA-7</strain>
    </source>
</reference>
<comment type="caution">
    <text evidence="2">The sequence shown here is derived from an EMBL/GenBank/DDBJ whole genome shotgun (WGS) entry which is preliminary data.</text>
</comment>
<feature type="chain" id="PRO_5045604535" evidence="1">
    <location>
        <begin position="20"/>
        <end position="247"/>
    </location>
</feature>
<protein>
    <submittedName>
        <fullName evidence="2">Uncharacterized protein</fullName>
    </submittedName>
</protein>
<feature type="signal peptide" evidence="1">
    <location>
        <begin position="1"/>
        <end position="19"/>
    </location>
</feature>